<feature type="site" description="Positions MEP for the nucleophilic attack" evidence="7">
    <location>
        <position position="211"/>
    </location>
</feature>
<dbReference type="Gene3D" id="3.90.550.10">
    <property type="entry name" value="Spore Coat Polysaccharide Biosynthesis Protein SpsA, Chain A"/>
    <property type="match status" value="1"/>
</dbReference>
<dbReference type="InterPro" id="IPR001228">
    <property type="entry name" value="IspD"/>
</dbReference>
<feature type="site" description="Positions MEP for the nucleophilic attack" evidence="7">
    <location>
        <position position="155"/>
    </location>
</feature>
<sequence>MRVEVIIAAGGTGRRFGESQPKQFYLLKGKPILSWAIGRFEECVLVDGIILAVPRGMGKYTRQHVLSPFGYKKVKTVVEGGKERRDSVLQGLRVLETDTDTVLVHDGVRPIISEELIRKVIQATQRWKAVVPGLPLRETIKQVGRDNLVSGTLDRKSIYLIQTPQGFKKDLICRAYAQVKKRGWVASDDASLVEKLGAKVKMIPGEETNIKITSPQDLVLSELFLEDRI</sequence>
<dbReference type="Pfam" id="PF01128">
    <property type="entry name" value="IspD"/>
    <property type="match status" value="1"/>
</dbReference>
<dbReference type="EMBL" id="SOJT01000161">
    <property type="protein sequence ID" value="TET27904.1"/>
    <property type="molecule type" value="Genomic_DNA"/>
</dbReference>
<comment type="caution">
    <text evidence="8">The sequence shown here is derived from an EMBL/GenBank/DDBJ whole genome shotgun (WGS) entry which is preliminary data.</text>
</comment>
<gene>
    <name evidence="7 8" type="primary">ispD</name>
    <name evidence="8" type="ORF">E3J68_03620</name>
</gene>
<dbReference type="InterPro" id="IPR018294">
    <property type="entry name" value="ISPD_synthase_CS"/>
</dbReference>
<comment type="function">
    <text evidence="7">Catalyzes the formation of 4-diphosphocytidyl-2-C-methyl-D-erythritol from CTP and 2-C-methyl-D-erythritol 4-phosphate (MEP).</text>
</comment>
<protein>
    <recommendedName>
        <fullName evidence="7">2-C-methyl-D-erythritol 4-phosphate cytidylyltransferase</fullName>
        <ecNumber evidence="7">2.7.7.60</ecNumber>
    </recommendedName>
    <alternativeName>
        <fullName evidence="7">4-diphosphocytidyl-2C-methyl-D-erythritol synthase</fullName>
    </alternativeName>
    <alternativeName>
        <fullName evidence="7">MEP cytidylyltransferase</fullName>
        <shortName evidence="7">MCT</shortName>
    </alternativeName>
</protein>
<dbReference type="Proteomes" id="UP000316517">
    <property type="component" value="Unassembled WGS sequence"/>
</dbReference>
<evidence type="ECO:0000256" key="5">
    <source>
        <dbReference type="ARBA" id="ARBA00022695"/>
    </source>
</evidence>
<evidence type="ECO:0000256" key="3">
    <source>
        <dbReference type="ARBA" id="ARBA00009789"/>
    </source>
</evidence>
<reference evidence="8 9" key="1">
    <citation type="submission" date="2019-03" db="EMBL/GenBank/DDBJ databases">
        <title>Metabolic potential of uncultured bacteria and archaea associated with petroleum seepage in deep-sea sediments.</title>
        <authorList>
            <person name="Dong X."/>
            <person name="Hubert C."/>
        </authorList>
    </citation>
    <scope>NUCLEOTIDE SEQUENCE [LARGE SCALE GENOMIC DNA]</scope>
    <source>
        <strain evidence="8">E44_bin3</strain>
    </source>
</reference>
<evidence type="ECO:0000256" key="6">
    <source>
        <dbReference type="ARBA" id="ARBA00023229"/>
    </source>
</evidence>
<proteinExistence type="inferred from homology"/>
<dbReference type="HAMAP" id="MF_00108">
    <property type="entry name" value="IspD"/>
    <property type="match status" value="1"/>
</dbReference>
<dbReference type="InterPro" id="IPR050088">
    <property type="entry name" value="IspD/TarI_cytidylyltransf_bact"/>
</dbReference>
<comment type="similarity">
    <text evidence="3 7">Belongs to the IspD/TarI cytidylyltransferase family. IspD subfamily.</text>
</comment>
<dbReference type="GO" id="GO:0050518">
    <property type="term" value="F:2-C-methyl-D-erythritol 4-phosphate cytidylyltransferase activity"/>
    <property type="evidence" value="ECO:0007669"/>
    <property type="project" value="UniProtKB-UniRule"/>
</dbReference>
<dbReference type="PANTHER" id="PTHR32125:SF4">
    <property type="entry name" value="2-C-METHYL-D-ERYTHRITOL 4-PHOSPHATE CYTIDYLYLTRANSFERASE, CHLOROPLASTIC"/>
    <property type="match status" value="1"/>
</dbReference>
<dbReference type="GO" id="GO:0019288">
    <property type="term" value="P:isopentenyl diphosphate biosynthetic process, methylerythritol 4-phosphate pathway"/>
    <property type="evidence" value="ECO:0007669"/>
    <property type="project" value="UniProtKB-UniRule"/>
</dbReference>
<dbReference type="UniPathway" id="UPA00056">
    <property type="reaction ID" value="UER00093"/>
</dbReference>
<dbReference type="SUPFAM" id="SSF53448">
    <property type="entry name" value="Nucleotide-diphospho-sugar transferases"/>
    <property type="match status" value="1"/>
</dbReference>
<dbReference type="FunFam" id="3.90.550.10:FF:000003">
    <property type="entry name" value="2-C-methyl-D-erythritol 4-phosphate cytidylyltransferase"/>
    <property type="match status" value="1"/>
</dbReference>
<dbReference type="NCBIfam" id="TIGR00453">
    <property type="entry name" value="ispD"/>
    <property type="match status" value="1"/>
</dbReference>
<keyword evidence="6 7" id="KW-0414">Isoprene biosynthesis</keyword>
<keyword evidence="5 7" id="KW-0548">Nucleotidyltransferase</keyword>
<keyword evidence="4 7" id="KW-0808">Transferase</keyword>
<accession>A0A523TC47</accession>
<dbReference type="CDD" id="cd02516">
    <property type="entry name" value="CDP-ME_synthetase"/>
    <property type="match status" value="1"/>
</dbReference>
<evidence type="ECO:0000256" key="7">
    <source>
        <dbReference type="HAMAP-Rule" id="MF_00108"/>
    </source>
</evidence>
<dbReference type="PROSITE" id="PS01295">
    <property type="entry name" value="ISPD"/>
    <property type="match status" value="1"/>
</dbReference>
<evidence type="ECO:0000313" key="8">
    <source>
        <dbReference type="EMBL" id="TET27904.1"/>
    </source>
</evidence>
<comment type="catalytic activity">
    <reaction evidence="1 7">
        <text>2-C-methyl-D-erythritol 4-phosphate + CTP + H(+) = 4-CDP-2-C-methyl-D-erythritol + diphosphate</text>
        <dbReference type="Rhea" id="RHEA:13429"/>
        <dbReference type="ChEBI" id="CHEBI:15378"/>
        <dbReference type="ChEBI" id="CHEBI:33019"/>
        <dbReference type="ChEBI" id="CHEBI:37563"/>
        <dbReference type="ChEBI" id="CHEBI:57823"/>
        <dbReference type="ChEBI" id="CHEBI:58262"/>
        <dbReference type="EC" id="2.7.7.60"/>
    </reaction>
</comment>
<evidence type="ECO:0000256" key="4">
    <source>
        <dbReference type="ARBA" id="ARBA00022679"/>
    </source>
</evidence>
<feature type="site" description="Transition state stabilizer" evidence="7">
    <location>
        <position position="15"/>
    </location>
</feature>
<name>A0A523TC47_UNCAE</name>
<evidence type="ECO:0000313" key="9">
    <source>
        <dbReference type="Proteomes" id="UP000316517"/>
    </source>
</evidence>
<feature type="site" description="Transition state stabilizer" evidence="7">
    <location>
        <position position="22"/>
    </location>
</feature>
<evidence type="ECO:0000256" key="2">
    <source>
        <dbReference type="ARBA" id="ARBA00004787"/>
    </source>
</evidence>
<dbReference type="InterPro" id="IPR034683">
    <property type="entry name" value="IspD/TarI"/>
</dbReference>
<organism evidence="8 9">
    <name type="scientific">Aerophobetes bacterium</name>
    <dbReference type="NCBI Taxonomy" id="2030807"/>
    <lineage>
        <taxon>Bacteria</taxon>
        <taxon>Candidatus Aerophobota</taxon>
    </lineage>
</organism>
<evidence type="ECO:0000256" key="1">
    <source>
        <dbReference type="ARBA" id="ARBA00001282"/>
    </source>
</evidence>
<comment type="pathway">
    <text evidence="2 7">Isoprenoid biosynthesis; isopentenyl diphosphate biosynthesis via DXP pathway; isopentenyl diphosphate from 1-deoxy-D-xylulose 5-phosphate: step 2/6.</text>
</comment>
<dbReference type="AlphaFoldDB" id="A0A523TC47"/>
<dbReference type="InterPro" id="IPR029044">
    <property type="entry name" value="Nucleotide-diphossugar_trans"/>
</dbReference>
<dbReference type="EC" id="2.7.7.60" evidence="7"/>
<dbReference type="PANTHER" id="PTHR32125">
    <property type="entry name" value="2-C-METHYL-D-ERYTHRITOL 4-PHOSPHATE CYTIDYLYLTRANSFERASE, CHLOROPLASTIC"/>
    <property type="match status" value="1"/>
</dbReference>